<accession>A0A1I7WZ39</accession>
<protein>
    <submittedName>
        <fullName evidence="2">Transmembrane protein</fullName>
    </submittedName>
</protein>
<organism evidence="1 2">
    <name type="scientific">Heterorhabditis bacteriophora</name>
    <name type="common">Entomopathogenic nematode worm</name>
    <dbReference type="NCBI Taxonomy" id="37862"/>
    <lineage>
        <taxon>Eukaryota</taxon>
        <taxon>Metazoa</taxon>
        <taxon>Ecdysozoa</taxon>
        <taxon>Nematoda</taxon>
        <taxon>Chromadorea</taxon>
        <taxon>Rhabditida</taxon>
        <taxon>Rhabditina</taxon>
        <taxon>Rhabditomorpha</taxon>
        <taxon>Strongyloidea</taxon>
        <taxon>Heterorhabditidae</taxon>
        <taxon>Heterorhabditis</taxon>
    </lineage>
</organism>
<evidence type="ECO:0000313" key="2">
    <source>
        <dbReference type="WBParaSite" id="Hba_10442"/>
    </source>
</evidence>
<reference evidence="2" key="1">
    <citation type="submission" date="2016-11" db="UniProtKB">
        <authorList>
            <consortium name="WormBaseParasite"/>
        </authorList>
    </citation>
    <scope>IDENTIFICATION</scope>
</reference>
<sequence length="172" mass="19697">MTETAVMALRENVANDKASVVLIKYSTNIYLTFIIGNVLCVYSVDFSGGRAYRSEYSNLSQVPFLRVHERIVPGCDVKKAYLSYTDKDILLELILDQSVSTNSCWYFVKHFKIVKIFVIFLPFRIYSDIYRKSSHTPDGGKHCEMQKRCGTRKDLKSSEAYINESIAHRLGS</sequence>
<dbReference type="Proteomes" id="UP000095283">
    <property type="component" value="Unplaced"/>
</dbReference>
<dbReference type="WBParaSite" id="Hba_10442">
    <property type="protein sequence ID" value="Hba_10442"/>
    <property type="gene ID" value="Hba_10442"/>
</dbReference>
<keyword evidence="1" id="KW-1185">Reference proteome</keyword>
<evidence type="ECO:0000313" key="1">
    <source>
        <dbReference type="Proteomes" id="UP000095283"/>
    </source>
</evidence>
<name>A0A1I7WZ39_HETBA</name>
<proteinExistence type="predicted"/>
<dbReference type="AlphaFoldDB" id="A0A1I7WZ39"/>